<comment type="caution">
    <text evidence="1">The sequence shown here is derived from an EMBL/GenBank/DDBJ whole genome shotgun (WGS) entry which is preliminary data.</text>
</comment>
<protein>
    <submittedName>
        <fullName evidence="1">Uncharacterized protein</fullName>
    </submittedName>
</protein>
<sequence length="68" mass="7376">MCRQHKWAHPVARAVHANVVDIGLMVRVLQKRSYAQTVIVEAGCEVGVAQIPDAWGGVTAQGDPCSRH</sequence>
<gene>
    <name evidence="1" type="ORF">SDC9_210382</name>
</gene>
<proteinExistence type="predicted"/>
<accession>A0A645JHQ2</accession>
<reference evidence="1" key="1">
    <citation type="submission" date="2019-08" db="EMBL/GenBank/DDBJ databases">
        <authorList>
            <person name="Kucharzyk K."/>
            <person name="Murdoch R.W."/>
            <person name="Higgins S."/>
            <person name="Loffler F."/>
        </authorList>
    </citation>
    <scope>NUCLEOTIDE SEQUENCE</scope>
</reference>
<name>A0A645JHQ2_9ZZZZ</name>
<evidence type="ECO:0000313" key="1">
    <source>
        <dbReference type="EMBL" id="MPN62630.1"/>
    </source>
</evidence>
<dbReference type="AlphaFoldDB" id="A0A645JHQ2"/>
<organism evidence="1">
    <name type="scientific">bioreactor metagenome</name>
    <dbReference type="NCBI Taxonomy" id="1076179"/>
    <lineage>
        <taxon>unclassified sequences</taxon>
        <taxon>metagenomes</taxon>
        <taxon>ecological metagenomes</taxon>
    </lineage>
</organism>
<dbReference type="EMBL" id="VSSQ01140901">
    <property type="protein sequence ID" value="MPN62630.1"/>
    <property type="molecule type" value="Genomic_DNA"/>
</dbReference>